<feature type="compositionally biased region" description="Basic residues" evidence="1">
    <location>
        <begin position="24"/>
        <end position="33"/>
    </location>
</feature>
<reference evidence="2" key="1">
    <citation type="submission" date="2023-09" db="UniProtKB">
        <authorList>
            <consortium name="Ensembl"/>
        </authorList>
    </citation>
    <scope>IDENTIFICATION</scope>
</reference>
<dbReference type="GeneTree" id="ENSGT00940000177028"/>
<proteinExistence type="predicted"/>
<dbReference type="InterPro" id="IPR029355">
    <property type="entry name" value="Pro-rich_19"/>
</dbReference>
<dbReference type="AlphaFoldDB" id="A0A3B4ZAN2"/>
<organism evidence="2">
    <name type="scientific">Stegastes partitus</name>
    <name type="common">bicolor damselfish</name>
    <dbReference type="NCBI Taxonomy" id="144197"/>
    <lineage>
        <taxon>Eukaryota</taxon>
        <taxon>Metazoa</taxon>
        <taxon>Chordata</taxon>
        <taxon>Craniata</taxon>
        <taxon>Vertebrata</taxon>
        <taxon>Euteleostomi</taxon>
        <taxon>Actinopterygii</taxon>
        <taxon>Neopterygii</taxon>
        <taxon>Teleostei</taxon>
        <taxon>Neoteleostei</taxon>
        <taxon>Acanthomorphata</taxon>
        <taxon>Ovalentaria</taxon>
        <taxon>Pomacentridae</taxon>
        <taxon>Stegastes</taxon>
    </lineage>
</organism>
<sequence>MKRLKTRRERSLVRGGWKETSNTKSHRHHHRHQSSKDMAHFHNCCHSSCHCPSVKETQFPSVAPAAAGPSIITDSRLIGHHGLFNHEVKSIDIERLLSEQRKLKQSGRHVKEQCNATSHLSSSSGIPAPFSSDGLLERSCGPQYQDNNIQPFFSHRAQLPDRHSAEPTHFPQEQDPRGTNRYSFSPLFPPKIPHFYQSNYLLPFSQFRQPLACPLPRSHHTDMTHYPPSQMLERSTAPPLSSLPSPEHWSFPAMRLY</sequence>
<feature type="region of interest" description="Disordered" evidence="1">
    <location>
        <begin position="1"/>
        <end position="34"/>
    </location>
</feature>
<dbReference type="PANTHER" id="PTHR37346">
    <property type="entry name" value="PROLINE-RICH PROTEIN 19"/>
    <property type="match status" value="1"/>
</dbReference>
<name>A0A3B4ZAN2_9TELE</name>
<dbReference type="Ensembl" id="ENSSPAT00000005955.1">
    <property type="protein sequence ID" value="ENSSPAP00000005838.1"/>
    <property type="gene ID" value="ENSSPAG00000004517.1"/>
</dbReference>
<evidence type="ECO:0000256" key="1">
    <source>
        <dbReference type="SAM" id="MobiDB-lite"/>
    </source>
</evidence>
<evidence type="ECO:0000313" key="2">
    <source>
        <dbReference type="Ensembl" id="ENSSPAP00000005838.1"/>
    </source>
</evidence>
<protein>
    <submittedName>
        <fullName evidence="2">Uncharacterized protein</fullName>
    </submittedName>
</protein>
<dbReference type="PANTHER" id="PTHR37346:SF1">
    <property type="entry name" value="PROLINE-RICH PROTEIN 19"/>
    <property type="match status" value="1"/>
</dbReference>
<accession>A0A3B4ZAN2</accession>
<feature type="compositionally biased region" description="Basic and acidic residues" evidence="1">
    <location>
        <begin position="162"/>
        <end position="178"/>
    </location>
</feature>
<feature type="region of interest" description="Disordered" evidence="1">
    <location>
        <begin position="162"/>
        <end position="182"/>
    </location>
</feature>
<dbReference type="Pfam" id="PF15455">
    <property type="entry name" value="Pro-rich_19"/>
    <property type="match status" value="1"/>
</dbReference>
<dbReference type="STRING" id="144197.ENSSPAP00000005838"/>
<feature type="region of interest" description="Disordered" evidence="1">
    <location>
        <begin position="104"/>
        <end position="128"/>
    </location>
</feature>